<evidence type="ECO:0000256" key="1">
    <source>
        <dbReference type="ARBA" id="ARBA00023236"/>
    </source>
</evidence>
<feature type="domain" description="RecF/RecN/SMC N-terminal" evidence="3">
    <location>
        <begin position="1"/>
        <end position="44"/>
    </location>
</feature>
<dbReference type="EMBL" id="JAMTCK010000021">
    <property type="protein sequence ID" value="MCP2169876.1"/>
    <property type="molecule type" value="Genomic_DNA"/>
</dbReference>
<feature type="region of interest" description="Disordered" evidence="2">
    <location>
        <begin position="68"/>
        <end position="91"/>
    </location>
</feature>
<evidence type="ECO:0000313" key="5">
    <source>
        <dbReference type="Proteomes" id="UP001206128"/>
    </source>
</evidence>
<keyword evidence="5" id="KW-1185">Reference proteome</keyword>
<dbReference type="RefSeq" id="WP_253779334.1">
    <property type="nucleotide sequence ID" value="NZ_JAMTCK010000021.1"/>
</dbReference>
<evidence type="ECO:0000259" key="3">
    <source>
        <dbReference type="Pfam" id="PF02463"/>
    </source>
</evidence>
<keyword evidence="1" id="KW-0742">SOS response</keyword>
<dbReference type="SUPFAM" id="SSF52540">
    <property type="entry name" value="P-loop containing nucleoside triphosphate hydrolases"/>
    <property type="match status" value="1"/>
</dbReference>
<evidence type="ECO:0000256" key="2">
    <source>
        <dbReference type="SAM" id="MobiDB-lite"/>
    </source>
</evidence>
<gene>
    <name evidence="4" type="ORF">LX83_006762</name>
</gene>
<dbReference type="GO" id="GO:0006302">
    <property type="term" value="P:double-strand break repair"/>
    <property type="evidence" value="ECO:0007669"/>
    <property type="project" value="TreeGrafter"/>
</dbReference>
<reference evidence="4" key="1">
    <citation type="submission" date="2022-06" db="EMBL/GenBank/DDBJ databases">
        <title>Genomic Encyclopedia of Archaeal and Bacterial Type Strains, Phase II (KMG-II): from individual species to whole genera.</title>
        <authorList>
            <person name="Goeker M."/>
        </authorList>
    </citation>
    <scope>NUCLEOTIDE SEQUENCE</scope>
    <source>
        <strain evidence="4">DSM 43935</strain>
    </source>
</reference>
<keyword evidence="1" id="KW-0227">DNA damage</keyword>
<sequence length="91" mass="9558">MLTRLEVQGFKNLLDVRVEFGPFTCIAGANGIGKSNVFDAIEFLSWLASETLWRRPNAFAVPPACAAATPVTSSGTATATTTNGRSGSPPK</sequence>
<proteinExistence type="predicted"/>
<dbReference type="AlphaFoldDB" id="A0AAE3GKF7"/>
<dbReference type="GO" id="GO:0009432">
    <property type="term" value="P:SOS response"/>
    <property type="evidence" value="ECO:0007669"/>
    <property type="project" value="UniProtKB-KW"/>
</dbReference>
<dbReference type="Gene3D" id="3.40.50.300">
    <property type="entry name" value="P-loop containing nucleotide triphosphate hydrolases"/>
    <property type="match status" value="1"/>
</dbReference>
<dbReference type="PANTHER" id="PTHR32182:SF22">
    <property type="entry name" value="ATP-DEPENDENT ENDONUCLEASE, OLD FAMILY-RELATED"/>
    <property type="match status" value="1"/>
</dbReference>
<organism evidence="4 5">
    <name type="scientific">Goodfellowiella coeruleoviolacea</name>
    <dbReference type="NCBI Taxonomy" id="334858"/>
    <lineage>
        <taxon>Bacteria</taxon>
        <taxon>Bacillati</taxon>
        <taxon>Actinomycetota</taxon>
        <taxon>Actinomycetes</taxon>
        <taxon>Pseudonocardiales</taxon>
        <taxon>Pseudonocardiaceae</taxon>
        <taxon>Goodfellowiella</taxon>
    </lineage>
</organism>
<name>A0AAE3GKF7_9PSEU</name>
<dbReference type="GO" id="GO:0000731">
    <property type="term" value="P:DNA synthesis involved in DNA repair"/>
    <property type="evidence" value="ECO:0007669"/>
    <property type="project" value="TreeGrafter"/>
</dbReference>
<accession>A0AAE3GKF7</accession>
<dbReference type="Pfam" id="PF02463">
    <property type="entry name" value="SMC_N"/>
    <property type="match status" value="1"/>
</dbReference>
<dbReference type="InterPro" id="IPR027417">
    <property type="entry name" value="P-loop_NTPase"/>
</dbReference>
<dbReference type="Proteomes" id="UP001206128">
    <property type="component" value="Unassembled WGS sequence"/>
</dbReference>
<protein>
    <submittedName>
        <fullName evidence="4">RecF/RecN/SMC N terminal domain-containing protein</fullName>
    </submittedName>
</protein>
<dbReference type="InterPro" id="IPR003395">
    <property type="entry name" value="RecF/RecN/SMC_N"/>
</dbReference>
<evidence type="ECO:0000313" key="4">
    <source>
        <dbReference type="EMBL" id="MCP2169876.1"/>
    </source>
</evidence>
<comment type="caution">
    <text evidence="4">The sequence shown here is derived from an EMBL/GenBank/DDBJ whole genome shotgun (WGS) entry which is preliminary data.</text>
</comment>
<dbReference type="PANTHER" id="PTHR32182">
    <property type="entry name" value="DNA REPLICATION AND REPAIR PROTEIN RECF"/>
    <property type="match status" value="1"/>
</dbReference>